<keyword evidence="4" id="KW-1185">Reference proteome</keyword>
<evidence type="ECO:0000256" key="1">
    <source>
        <dbReference type="SAM" id="Phobius"/>
    </source>
</evidence>
<dbReference type="PANTHER" id="PTHR31515">
    <property type="entry name" value="TRANSMEMBRANE PROTEIN-RELATED"/>
    <property type="match status" value="1"/>
</dbReference>
<dbReference type="AlphaFoldDB" id="A0A0D2K7U3"/>
<evidence type="ECO:0000313" key="3">
    <source>
        <dbReference type="EMBL" id="KIZ06288.1"/>
    </source>
</evidence>
<feature type="transmembrane region" description="Helical" evidence="1">
    <location>
        <begin position="762"/>
        <end position="788"/>
    </location>
</feature>
<protein>
    <recommendedName>
        <fullName evidence="2">DUF7906 domain-containing protein</fullName>
    </recommendedName>
</protein>
<keyword evidence="1" id="KW-1133">Transmembrane helix</keyword>
<dbReference type="PANTHER" id="PTHR31515:SF0">
    <property type="entry name" value="TRANSMEMBRANE PROTEIN"/>
    <property type="match status" value="1"/>
</dbReference>
<feature type="domain" description="DUF7906" evidence="2">
    <location>
        <begin position="15"/>
        <end position="265"/>
    </location>
</feature>
<sequence>MIKYIEQGISESLIVPVDIEVFLIGFDGDGGYAYKQDASQLLSLLNAGASRACPHSLESGEELGVCFQMNFQVLGADALGPEAGALLGRIEEHLRHNMKDIAQPWMLQGDAFGGQGQGGDRTVEYSVDAAGLEPLFDAFMEYAYGRGEKNEKGHSWHNQNPIFIINPSKVRANPVGAPEAASHHVPDFLAQWRSHTFSPADLDKEEAGLVYRYSYNGLGEATTWLSSRNYVVVDVAAGPTSYGPAASSEGAVGAGALPALRDVYRAIMRDLNASGPSISAQDHAQARHTPLCPLFLPCPTFQCAPCAVVARHAQKALFEGALASAVAAGARSLFVPDMATEHIEYAKNILIPVVLLTDYELTDDDYEKHMTQEDFMHINLTHIEAAVARLIDQQQEAVVVSAHHPLSRHKAIAAALWKARRLRAEPALEHEAGKASRVGHHTVSHTAVDPESLLEEIALAADTLTHGLVGAAHAMSKEGAHPLEQLRHDGTRVVPVFVISLMKAPEDVMFSNKEMVAASHDAVLVLQPRNSAQWGGERDDVSTGHVANGRRITADGHDVTHHVVAGLAQALAGVLPPYSRPRAHAGPALQDWRWAVGATPFGPYSNYSDVSELMQNAARRNLLLSHVSAALRATQHRLDALDDFVADNFESPWAAAGVGPGALEGRKHFLDTVASTRHGFQTAITPDSVADLEGRMGVLTQHLEALASDLYSHDFASADETIRTAMLPAAARLCEGLDATLEEARTVMACCTARHGSTLGRAAALLAAAAVAFAVVLAAAVLAEVVVLRRRRLSHALMLPTYGMSQYSRPASRQHSWQA</sequence>
<accession>A0A0D2K7U3</accession>
<dbReference type="OrthoDB" id="18451at2759"/>
<dbReference type="KEGG" id="mng:MNEG_1669"/>
<dbReference type="STRING" id="145388.A0A0D2K7U3"/>
<name>A0A0D2K7U3_9CHLO</name>
<dbReference type="RefSeq" id="XP_013905307.1">
    <property type="nucleotide sequence ID" value="XM_014049853.1"/>
</dbReference>
<keyword evidence="1" id="KW-0472">Membrane</keyword>
<keyword evidence="1" id="KW-0812">Transmembrane</keyword>
<gene>
    <name evidence="3" type="ORF">MNEG_1669</name>
</gene>
<dbReference type="Pfam" id="PF25483">
    <property type="entry name" value="DUF7906"/>
    <property type="match status" value="1"/>
</dbReference>
<proteinExistence type="predicted"/>
<dbReference type="GeneID" id="25734474"/>
<reference evidence="3 4" key="1">
    <citation type="journal article" date="2013" name="BMC Genomics">
        <title>Reconstruction of the lipid metabolism for the microalga Monoraphidium neglectum from its genome sequence reveals characteristics suitable for biofuel production.</title>
        <authorList>
            <person name="Bogen C."/>
            <person name="Al-Dilaimi A."/>
            <person name="Albersmeier A."/>
            <person name="Wichmann J."/>
            <person name="Grundmann M."/>
            <person name="Rupp O."/>
            <person name="Lauersen K.J."/>
            <person name="Blifernez-Klassen O."/>
            <person name="Kalinowski J."/>
            <person name="Goesmann A."/>
            <person name="Mussgnug J.H."/>
            <person name="Kruse O."/>
        </authorList>
    </citation>
    <scope>NUCLEOTIDE SEQUENCE [LARGE SCALE GENOMIC DNA]</scope>
    <source>
        <strain evidence="3 4">SAG 48.87</strain>
    </source>
</reference>
<dbReference type="InterPro" id="IPR057228">
    <property type="entry name" value="DUF7906"/>
</dbReference>
<evidence type="ECO:0000313" key="4">
    <source>
        <dbReference type="Proteomes" id="UP000054498"/>
    </source>
</evidence>
<dbReference type="EMBL" id="KK100392">
    <property type="protein sequence ID" value="KIZ06288.1"/>
    <property type="molecule type" value="Genomic_DNA"/>
</dbReference>
<organism evidence="3 4">
    <name type="scientific">Monoraphidium neglectum</name>
    <dbReference type="NCBI Taxonomy" id="145388"/>
    <lineage>
        <taxon>Eukaryota</taxon>
        <taxon>Viridiplantae</taxon>
        <taxon>Chlorophyta</taxon>
        <taxon>core chlorophytes</taxon>
        <taxon>Chlorophyceae</taxon>
        <taxon>CS clade</taxon>
        <taxon>Sphaeropleales</taxon>
        <taxon>Selenastraceae</taxon>
        <taxon>Monoraphidium</taxon>
    </lineage>
</organism>
<evidence type="ECO:0000259" key="2">
    <source>
        <dbReference type="Pfam" id="PF25483"/>
    </source>
</evidence>
<dbReference type="Proteomes" id="UP000054498">
    <property type="component" value="Unassembled WGS sequence"/>
</dbReference>